<evidence type="ECO:0000313" key="2">
    <source>
        <dbReference type="Proteomes" id="UP000748752"/>
    </source>
</evidence>
<accession>A0ABS1CLE6</accession>
<name>A0ABS1CLE6_9GAMM</name>
<sequence>MTPEECDRWLAAGIAVFHGSSDPADFPPLYDAAAQRLWLGGFGVAWAECPAGSDGWCAQPVDVALMRALEGREALLAQLCTHEMPPDVVH</sequence>
<protein>
    <submittedName>
        <fullName evidence="1">Uncharacterized protein</fullName>
    </submittedName>
</protein>
<comment type="caution">
    <text evidence="1">The sequence shown here is derived from an EMBL/GenBank/DDBJ whole genome shotgun (WGS) entry which is preliminary data.</text>
</comment>
<dbReference type="RefSeq" id="WP_200240396.1">
    <property type="nucleotide sequence ID" value="NZ_NRRV01000053.1"/>
</dbReference>
<reference evidence="1 2" key="1">
    <citation type="journal article" date="2020" name="Microorganisms">
        <title>Osmotic Adaptation and Compatible Solute Biosynthesis of Phototrophic Bacteria as Revealed from Genome Analyses.</title>
        <authorList>
            <person name="Imhoff J.F."/>
            <person name="Rahn T."/>
            <person name="Kunzel S."/>
            <person name="Keller A."/>
            <person name="Neulinger S.C."/>
        </authorList>
    </citation>
    <scope>NUCLEOTIDE SEQUENCE [LARGE SCALE GENOMIC DNA]</scope>
    <source>
        <strain evidence="1 2">DSM 6210</strain>
    </source>
</reference>
<dbReference type="EMBL" id="NRRV01000053">
    <property type="protein sequence ID" value="MBK1632654.1"/>
    <property type="molecule type" value="Genomic_DNA"/>
</dbReference>
<organism evidence="1 2">
    <name type="scientific">Thiohalocapsa halophila</name>
    <dbReference type="NCBI Taxonomy" id="69359"/>
    <lineage>
        <taxon>Bacteria</taxon>
        <taxon>Pseudomonadati</taxon>
        <taxon>Pseudomonadota</taxon>
        <taxon>Gammaproteobacteria</taxon>
        <taxon>Chromatiales</taxon>
        <taxon>Chromatiaceae</taxon>
        <taxon>Thiohalocapsa</taxon>
    </lineage>
</organism>
<proteinExistence type="predicted"/>
<dbReference type="Proteomes" id="UP000748752">
    <property type="component" value="Unassembled WGS sequence"/>
</dbReference>
<keyword evidence="2" id="KW-1185">Reference proteome</keyword>
<gene>
    <name evidence="1" type="ORF">CKO31_18280</name>
</gene>
<evidence type="ECO:0000313" key="1">
    <source>
        <dbReference type="EMBL" id="MBK1632654.1"/>
    </source>
</evidence>